<protein>
    <submittedName>
        <fullName evidence="2">Uncharacterized protein</fullName>
    </submittedName>
</protein>
<keyword evidence="3" id="KW-1185">Reference proteome</keyword>
<dbReference type="KEGG" id="fal:FRAAL5980"/>
<evidence type="ECO:0000313" key="2">
    <source>
        <dbReference type="EMBL" id="CAJ64605.1"/>
    </source>
</evidence>
<proteinExistence type="predicted"/>
<evidence type="ECO:0000313" key="3">
    <source>
        <dbReference type="Proteomes" id="UP000000657"/>
    </source>
</evidence>
<sequence length="87" mass="9478">MGPGAMMRAGDTQFNGWIAPGVPHAGSRTNDPHRVLAARPGRVTLRFRPGTRRPTRWTAGRRRPGTHRACDPTGRARPCPGCPERVA</sequence>
<dbReference type="EMBL" id="CT573213">
    <property type="protein sequence ID" value="CAJ64605.1"/>
    <property type="molecule type" value="Genomic_DNA"/>
</dbReference>
<evidence type="ECO:0000256" key="1">
    <source>
        <dbReference type="SAM" id="MobiDB-lite"/>
    </source>
</evidence>
<name>Q0RD68_FRAAA</name>
<accession>Q0RD68</accession>
<reference evidence="2 3" key="1">
    <citation type="journal article" date="2007" name="Genome Res.">
        <title>Genome characteristics of facultatively symbiotic Frankia sp. strains reflect host range and host plant biogeography.</title>
        <authorList>
            <person name="Normand P."/>
            <person name="Lapierre P."/>
            <person name="Tisa L.S."/>
            <person name="Gogarten J.P."/>
            <person name="Alloisio N."/>
            <person name="Bagnarol E."/>
            <person name="Bassi C.A."/>
            <person name="Berry A.M."/>
            <person name="Bickhart D.M."/>
            <person name="Choisne N."/>
            <person name="Couloux A."/>
            <person name="Cournoyer B."/>
            <person name="Cruveiller S."/>
            <person name="Daubin V."/>
            <person name="Demange N."/>
            <person name="Francino M.P."/>
            <person name="Goltsman E."/>
            <person name="Huang Y."/>
            <person name="Kopp O.R."/>
            <person name="Labarre L."/>
            <person name="Lapidus A."/>
            <person name="Lavire C."/>
            <person name="Marechal J."/>
            <person name="Martinez M."/>
            <person name="Mastronunzio J.E."/>
            <person name="Mullin B.C."/>
            <person name="Niemann J."/>
            <person name="Pujic P."/>
            <person name="Rawnsley T."/>
            <person name="Rouy Z."/>
            <person name="Schenowitz C."/>
            <person name="Sellstedt A."/>
            <person name="Tavares F."/>
            <person name="Tomkins J.P."/>
            <person name="Vallenet D."/>
            <person name="Valverde C."/>
            <person name="Wall L.G."/>
            <person name="Wang Y."/>
            <person name="Medigue C."/>
            <person name="Benson D.R."/>
        </authorList>
    </citation>
    <scope>NUCLEOTIDE SEQUENCE [LARGE SCALE GENOMIC DNA]</scope>
    <source>
        <strain evidence="3">DSM 45986 / CECT 9034 / ACN14a</strain>
    </source>
</reference>
<gene>
    <name evidence="2" type="ordered locus">FRAAL5980</name>
</gene>
<feature type="compositionally biased region" description="Basic residues" evidence="1">
    <location>
        <begin position="49"/>
        <end position="66"/>
    </location>
</feature>
<dbReference type="HOGENOM" id="CLU_2478822_0_0_11"/>
<feature type="region of interest" description="Disordered" evidence="1">
    <location>
        <begin position="47"/>
        <end position="87"/>
    </location>
</feature>
<dbReference type="AlphaFoldDB" id="Q0RD68"/>
<dbReference type="Proteomes" id="UP000000657">
    <property type="component" value="Chromosome"/>
</dbReference>
<organism evidence="2 3">
    <name type="scientific">Frankia alni (strain DSM 45986 / CECT 9034 / ACN14a)</name>
    <dbReference type="NCBI Taxonomy" id="326424"/>
    <lineage>
        <taxon>Bacteria</taxon>
        <taxon>Bacillati</taxon>
        <taxon>Actinomycetota</taxon>
        <taxon>Actinomycetes</taxon>
        <taxon>Frankiales</taxon>
        <taxon>Frankiaceae</taxon>
        <taxon>Frankia</taxon>
    </lineage>
</organism>
<dbReference type="STRING" id="326424.FRAAL5980"/>